<keyword evidence="1" id="KW-0067">ATP-binding</keyword>
<dbReference type="OrthoDB" id="70770at2759"/>
<gene>
    <name evidence="3" type="ORF">L211DRAFT_804372</name>
</gene>
<dbReference type="Gene3D" id="3.30.800.10">
    <property type="entry name" value="Phosphatidylinositol Phosphate Kinase II Beta"/>
    <property type="match status" value="1"/>
</dbReference>
<dbReference type="STRING" id="1051890.A0A3N4LYP9"/>
<evidence type="ECO:0000259" key="2">
    <source>
        <dbReference type="PROSITE" id="PS51455"/>
    </source>
</evidence>
<dbReference type="PROSITE" id="PS51455">
    <property type="entry name" value="PIPK"/>
    <property type="match status" value="1"/>
</dbReference>
<dbReference type="GO" id="GO:0005524">
    <property type="term" value="F:ATP binding"/>
    <property type="evidence" value="ECO:0007669"/>
    <property type="project" value="UniProtKB-UniRule"/>
</dbReference>
<dbReference type="InterPro" id="IPR023610">
    <property type="entry name" value="PInositol-4/5-P-5/4-kinase"/>
</dbReference>
<dbReference type="EMBL" id="ML121533">
    <property type="protein sequence ID" value="RPB26798.1"/>
    <property type="molecule type" value="Genomic_DNA"/>
</dbReference>
<accession>A0A3N4LYP9</accession>
<name>A0A3N4LYP9_9PEZI</name>
<keyword evidence="1" id="KW-0418">Kinase</keyword>
<reference evidence="3 4" key="1">
    <citation type="journal article" date="2018" name="Nat. Ecol. Evol.">
        <title>Pezizomycetes genomes reveal the molecular basis of ectomycorrhizal truffle lifestyle.</title>
        <authorList>
            <person name="Murat C."/>
            <person name="Payen T."/>
            <person name="Noel B."/>
            <person name="Kuo A."/>
            <person name="Morin E."/>
            <person name="Chen J."/>
            <person name="Kohler A."/>
            <person name="Krizsan K."/>
            <person name="Balestrini R."/>
            <person name="Da Silva C."/>
            <person name="Montanini B."/>
            <person name="Hainaut M."/>
            <person name="Levati E."/>
            <person name="Barry K.W."/>
            <person name="Belfiori B."/>
            <person name="Cichocki N."/>
            <person name="Clum A."/>
            <person name="Dockter R.B."/>
            <person name="Fauchery L."/>
            <person name="Guy J."/>
            <person name="Iotti M."/>
            <person name="Le Tacon F."/>
            <person name="Lindquist E.A."/>
            <person name="Lipzen A."/>
            <person name="Malagnac F."/>
            <person name="Mello A."/>
            <person name="Molinier V."/>
            <person name="Miyauchi S."/>
            <person name="Poulain J."/>
            <person name="Riccioni C."/>
            <person name="Rubini A."/>
            <person name="Sitrit Y."/>
            <person name="Splivallo R."/>
            <person name="Traeger S."/>
            <person name="Wang M."/>
            <person name="Zifcakova L."/>
            <person name="Wipf D."/>
            <person name="Zambonelli A."/>
            <person name="Paolocci F."/>
            <person name="Nowrousian M."/>
            <person name="Ottonello S."/>
            <person name="Baldrian P."/>
            <person name="Spatafora J.W."/>
            <person name="Henrissat B."/>
            <person name="Nagy L.G."/>
            <person name="Aury J.M."/>
            <person name="Wincker P."/>
            <person name="Grigoriev I.V."/>
            <person name="Bonfante P."/>
            <person name="Martin F.M."/>
        </authorList>
    </citation>
    <scope>NUCLEOTIDE SEQUENCE [LARGE SCALE GENOMIC DNA]</scope>
    <source>
        <strain evidence="3 4">ATCC MYA-4762</strain>
    </source>
</reference>
<organism evidence="3 4">
    <name type="scientific">Terfezia boudieri ATCC MYA-4762</name>
    <dbReference type="NCBI Taxonomy" id="1051890"/>
    <lineage>
        <taxon>Eukaryota</taxon>
        <taxon>Fungi</taxon>
        <taxon>Dikarya</taxon>
        <taxon>Ascomycota</taxon>
        <taxon>Pezizomycotina</taxon>
        <taxon>Pezizomycetes</taxon>
        <taxon>Pezizales</taxon>
        <taxon>Pezizaceae</taxon>
        <taxon>Terfezia</taxon>
    </lineage>
</organism>
<keyword evidence="4" id="KW-1185">Reference proteome</keyword>
<dbReference type="Pfam" id="PF01504">
    <property type="entry name" value="PIP5K"/>
    <property type="match status" value="1"/>
</dbReference>
<dbReference type="GO" id="GO:0005886">
    <property type="term" value="C:plasma membrane"/>
    <property type="evidence" value="ECO:0007669"/>
    <property type="project" value="TreeGrafter"/>
</dbReference>
<dbReference type="GO" id="GO:0046854">
    <property type="term" value="P:phosphatidylinositol phosphate biosynthetic process"/>
    <property type="evidence" value="ECO:0007669"/>
    <property type="project" value="TreeGrafter"/>
</dbReference>
<proteinExistence type="predicted"/>
<dbReference type="SUPFAM" id="SSF56104">
    <property type="entry name" value="SAICAR synthase-like"/>
    <property type="match status" value="1"/>
</dbReference>
<keyword evidence="1" id="KW-0547">Nucleotide-binding</keyword>
<dbReference type="Gene3D" id="3.30.810.10">
    <property type="entry name" value="2-Layer Sandwich"/>
    <property type="match status" value="1"/>
</dbReference>
<dbReference type="InterPro" id="IPR002498">
    <property type="entry name" value="PInositol-4-P-4/5-kinase_core"/>
</dbReference>
<dbReference type="InterPro" id="IPR027483">
    <property type="entry name" value="PInositol-4-P-4/5-kinase_C_sf"/>
</dbReference>
<dbReference type="Proteomes" id="UP000267821">
    <property type="component" value="Unassembled WGS sequence"/>
</dbReference>
<dbReference type="InterPro" id="IPR027484">
    <property type="entry name" value="PInositol-4-P-5-kinase_N"/>
</dbReference>
<protein>
    <submittedName>
        <fullName evidence="3">SAICAR synthase-like protein</fullName>
    </submittedName>
</protein>
<dbReference type="AlphaFoldDB" id="A0A3N4LYP9"/>
<keyword evidence="1" id="KW-0808">Transferase</keyword>
<dbReference type="InParanoid" id="A0A3N4LYP9"/>
<sequence length="343" mass="40151">MYKDYKTKALEYCIGKTYSKPVDQEAEEADEGLHPSWRAPPVVRTLRWDVLFSLYFCHFRRAAPLLFRQLRAEVYHIDEEYYQEQFTKPLKPVSGLGFSGSVFFFTRNKDYIVKSIGRRFEYMFLYEELLDPLADYVKHNQDTLLSGITDVLYSFDYRLGGSLGISPSHFIVMRNNLTRLDKELGCKKWDLKPPGFFEPTRDLVPDIIKPDAAKSGLADEMDEEIILARKRKADLMSLLERDTEFLMRKEIIDYSLLLGRYPVDMFGEVPQPESFLTGVRSGDGKWIYKMCILDFLWNVKQLHPKIIQAAGTALPEQTITTQPHRYRNEFLMMMDGYIKVHER</sequence>
<dbReference type="SMART" id="SM00330">
    <property type="entry name" value="PIPKc"/>
    <property type="match status" value="1"/>
</dbReference>
<dbReference type="PANTHER" id="PTHR23086:SF126">
    <property type="entry name" value="PIPK DOMAIN-CONTAINING PROTEIN"/>
    <property type="match status" value="1"/>
</dbReference>
<evidence type="ECO:0000313" key="3">
    <source>
        <dbReference type="EMBL" id="RPB26798.1"/>
    </source>
</evidence>
<evidence type="ECO:0000256" key="1">
    <source>
        <dbReference type="PROSITE-ProRule" id="PRU00781"/>
    </source>
</evidence>
<evidence type="ECO:0000313" key="4">
    <source>
        <dbReference type="Proteomes" id="UP000267821"/>
    </source>
</evidence>
<dbReference type="GO" id="GO:0016308">
    <property type="term" value="F:1-phosphatidylinositol-4-phosphate 5-kinase activity"/>
    <property type="evidence" value="ECO:0007669"/>
    <property type="project" value="TreeGrafter"/>
</dbReference>
<feature type="domain" description="PIPK" evidence="2">
    <location>
        <begin position="1"/>
        <end position="338"/>
    </location>
</feature>
<dbReference type="PANTHER" id="PTHR23086">
    <property type="entry name" value="PHOSPHATIDYLINOSITOL-4-PHOSPHATE 5-KINASE"/>
    <property type="match status" value="1"/>
</dbReference>